<dbReference type="EMBL" id="BFEA01000141">
    <property type="protein sequence ID" value="GBG71121.1"/>
    <property type="molecule type" value="Genomic_DNA"/>
</dbReference>
<dbReference type="InterPro" id="IPR036875">
    <property type="entry name" value="Znf_CCHC_sf"/>
</dbReference>
<dbReference type="GO" id="GO:0003676">
    <property type="term" value="F:nucleic acid binding"/>
    <property type="evidence" value="ECO:0007669"/>
    <property type="project" value="InterPro"/>
</dbReference>
<feature type="compositionally biased region" description="Polar residues" evidence="2">
    <location>
        <begin position="218"/>
        <end position="228"/>
    </location>
</feature>
<keyword evidence="5" id="KW-1185">Reference proteome</keyword>
<feature type="compositionally biased region" description="Basic and acidic residues" evidence="2">
    <location>
        <begin position="7"/>
        <end position="19"/>
    </location>
</feature>
<feature type="region of interest" description="Disordered" evidence="2">
    <location>
        <begin position="129"/>
        <end position="150"/>
    </location>
</feature>
<feature type="region of interest" description="Disordered" evidence="2">
    <location>
        <begin position="414"/>
        <end position="435"/>
    </location>
</feature>
<feature type="region of interest" description="Disordered" evidence="2">
    <location>
        <begin position="175"/>
        <end position="297"/>
    </location>
</feature>
<name>A0A388KM44_CHABU</name>
<dbReference type="SMART" id="SM00343">
    <property type="entry name" value="ZnF_C2HC"/>
    <property type="match status" value="1"/>
</dbReference>
<sequence>MICNGVKKREEEVVRTASEKKRKMYGGSRNQQGGMGGNGNAGGYDGGYGGNQGGNTGGNNGGYGGGNNGRKEYYGGNNGGNTYGRQQICYTCGKPGHYSRDCWMKKGRNEDNEFEEMKQHYRMIMQERREAEEKKREEEQRRIQEENERRREHDIIRRTDEMRLQLEAGLEEKWRKQTKQAEEAAAAAKAKAEEVKAKAEEAHAKAEEARAKFERTRMSTLKANTCASGSKKRTHNVSSTESESDTTKRTRKTKKTRKGKQAKTKSPEKKTSTTERGECSRARKKKRNYQENEDNVMRNANDMGGDCDETGVRFNECCGSPHVRGLNFGMSFENEHQRENEPRTPMENGYKGLAAKCSREGIIDYCLSTQKILASKKAQMLRKLCQKKGIKYTKKTEMVDALAREQVKLAYEGFEDDEGQGEESEVPEANLGEDLHRQERREKRVAVLRWLEEEWRKSAKGERRVEFHEGEIWSDGWKKVKRLFGMTKVSLNGRVTKLAKVKGELQKGVMAILIGIVKTKTTTATYLQELREMLRKPFEFKRLTTRSTNQLVGMYRAAGLFGDKKTKNDVRLKIDKVIRRKNGVGVRKRVVVKVGYDRRVAKIKIRAQQRRGTGLPTKEGHVLTRFSEWDGIPSFMRNAKNVTSQSRVKKTEQFTQVIAQGTSYLGGKAEDVTVPEGGFVKEAVADGKQETWEDWKVAEWAKRFKGLIIAPIDRNQGDTVVICPVMYRHAFGKTFVWNSDYVRIREEEQEILQTARKDFEQAGLHKIVKWKTDGRIGQAYMIPKDKDLLRWRRIAPANDDPASLAQKRASKALHYLIKLFPKEHSFYLNAIQELPGRIEAAQRRFTEMGCTSVEGRCYDIKDMFTKIPHDAVRRAVWQMLLWYANKGWKQVKVARRGKMCTISKTRRAADGYVALQFEQMFSMVNFDLDHAYIKCGDIVTRQVGIPMGKSSSPTLATITCAMAEFNCLKELGADRKLVAGWRVVDDIIVVVGNRGGGEEDGREGTEGIFSDLEMCYDRNLSLVRKEDGRDWWHFLGGMFYLTQQPLRLLYVPDTKNLTALREEGRLRFHTMQDFASYSEERQKKSTLAAMLERLWSSTSCRVLVISSIAYAV</sequence>
<organism evidence="4 5">
    <name type="scientific">Chara braunii</name>
    <name type="common">Braun's stonewort</name>
    <dbReference type="NCBI Taxonomy" id="69332"/>
    <lineage>
        <taxon>Eukaryota</taxon>
        <taxon>Viridiplantae</taxon>
        <taxon>Streptophyta</taxon>
        <taxon>Charophyceae</taxon>
        <taxon>Charales</taxon>
        <taxon>Characeae</taxon>
        <taxon>Chara</taxon>
    </lineage>
</organism>
<dbReference type="Gene3D" id="4.10.60.10">
    <property type="entry name" value="Zinc finger, CCHC-type"/>
    <property type="match status" value="1"/>
</dbReference>
<accession>A0A388KM44</accession>
<feature type="compositionally biased region" description="Gly residues" evidence="2">
    <location>
        <begin position="33"/>
        <end position="58"/>
    </location>
</feature>
<feature type="compositionally biased region" description="Basic and acidic residues" evidence="2">
    <location>
        <begin position="190"/>
        <end position="217"/>
    </location>
</feature>
<keyword evidence="1" id="KW-0862">Zinc</keyword>
<comment type="caution">
    <text evidence="4">The sequence shown here is derived from an EMBL/GenBank/DDBJ whole genome shotgun (WGS) entry which is preliminary data.</text>
</comment>
<dbReference type="GO" id="GO:0008270">
    <property type="term" value="F:zinc ion binding"/>
    <property type="evidence" value="ECO:0007669"/>
    <property type="project" value="UniProtKB-KW"/>
</dbReference>
<dbReference type="Gramene" id="GBG71121">
    <property type="protein sequence ID" value="GBG71121"/>
    <property type="gene ID" value="CBR_g8421"/>
</dbReference>
<feature type="compositionally biased region" description="Basic and acidic residues" evidence="2">
    <location>
        <begin position="265"/>
        <end position="281"/>
    </location>
</feature>
<dbReference type="Pfam" id="PF00098">
    <property type="entry name" value="zf-CCHC"/>
    <property type="match status" value="1"/>
</dbReference>
<feature type="domain" description="CCHC-type" evidence="3">
    <location>
        <begin position="89"/>
        <end position="102"/>
    </location>
</feature>
<evidence type="ECO:0000256" key="2">
    <source>
        <dbReference type="SAM" id="MobiDB-lite"/>
    </source>
</evidence>
<evidence type="ECO:0000259" key="3">
    <source>
        <dbReference type="PROSITE" id="PS50158"/>
    </source>
</evidence>
<feature type="compositionally biased region" description="Basic residues" evidence="2">
    <location>
        <begin position="249"/>
        <end position="263"/>
    </location>
</feature>
<dbReference type="STRING" id="69332.A0A388KM44"/>
<keyword evidence="1" id="KW-0863">Zinc-finger</keyword>
<dbReference type="InterPro" id="IPR001878">
    <property type="entry name" value="Znf_CCHC"/>
</dbReference>
<feature type="compositionally biased region" description="Acidic residues" evidence="2">
    <location>
        <begin position="414"/>
        <end position="426"/>
    </location>
</feature>
<evidence type="ECO:0000313" key="4">
    <source>
        <dbReference type="EMBL" id="GBG71121.1"/>
    </source>
</evidence>
<dbReference type="PROSITE" id="PS50158">
    <property type="entry name" value="ZF_CCHC"/>
    <property type="match status" value="1"/>
</dbReference>
<dbReference type="SUPFAM" id="SSF57756">
    <property type="entry name" value="Retrovirus zinc finger-like domains"/>
    <property type="match status" value="1"/>
</dbReference>
<evidence type="ECO:0000256" key="1">
    <source>
        <dbReference type="PROSITE-ProRule" id="PRU00047"/>
    </source>
</evidence>
<dbReference type="AlphaFoldDB" id="A0A388KM44"/>
<proteinExistence type="predicted"/>
<reference evidence="4 5" key="1">
    <citation type="journal article" date="2018" name="Cell">
        <title>The Chara Genome: Secondary Complexity and Implications for Plant Terrestrialization.</title>
        <authorList>
            <person name="Nishiyama T."/>
            <person name="Sakayama H."/>
            <person name="Vries J.D."/>
            <person name="Buschmann H."/>
            <person name="Saint-Marcoux D."/>
            <person name="Ullrich K.K."/>
            <person name="Haas F.B."/>
            <person name="Vanderstraeten L."/>
            <person name="Becker D."/>
            <person name="Lang D."/>
            <person name="Vosolsobe S."/>
            <person name="Rombauts S."/>
            <person name="Wilhelmsson P.K.I."/>
            <person name="Janitza P."/>
            <person name="Kern R."/>
            <person name="Heyl A."/>
            <person name="Rumpler F."/>
            <person name="Villalobos L.I.A.C."/>
            <person name="Clay J.M."/>
            <person name="Skokan R."/>
            <person name="Toyoda A."/>
            <person name="Suzuki Y."/>
            <person name="Kagoshima H."/>
            <person name="Schijlen E."/>
            <person name="Tajeshwar N."/>
            <person name="Catarino B."/>
            <person name="Hetherington A.J."/>
            <person name="Saltykova A."/>
            <person name="Bonnot C."/>
            <person name="Breuninger H."/>
            <person name="Symeonidi A."/>
            <person name="Radhakrishnan G.V."/>
            <person name="Van Nieuwerburgh F."/>
            <person name="Deforce D."/>
            <person name="Chang C."/>
            <person name="Karol K.G."/>
            <person name="Hedrich R."/>
            <person name="Ulvskov P."/>
            <person name="Glockner G."/>
            <person name="Delwiche C.F."/>
            <person name="Petrasek J."/>
            <person name="Van de Peer Y."/>
            <person name="Friml J."/>
            <person name="Beilby M."/>
            <person name="Dolan L."/>
            <person name="Kohara Y."/>
            <person name="Sugano S."/>
            <person name="Fujiyama A."/>
            <person name="Delaux P.-M."/>
            <person name="Quint M."/>
            <person name="TheiBen G."/>
            <person name="Hagemann M."/>
            <person name="Harholt J."/>
            <person name="Dunand C."/>
            <person name="Zachgo S."/>
            <person name="Langdale J."/>
            <person name="Maumus F."/>
            <person name="Straeten D.V.D."/>
            <person name="Gould S.B."/>
            <person name="Rensing S.A."/>
        </authorList>
    </citation>
    <scope>NUCLEOTIDE SEQUENCE [LARGE SCALE GENOMIC DNA]</scope>
    <source>
        <strain evidence="4 5">S276</strain>
    </source>
</reference>
<gene>
    <name evidence="4" type="ORF">CBR_g8421</name>
</gene>
<protein>
    <recommendedName>
        <fullName evidence="3">CCHC-type domain-containing protein</fullName>
    </recommendedName>
</protein>
<keyword evidence="1" id="KW-0479">Metal-binding</keyword>
<dbReference type="Proteomes" id="UP000265515">
    <property type="component" value="Unassembled WGS sequence"/>
</dbReference>
<feature type="region of interest" description="Disordered" evidence="2">
    <location>
        <begin position="1"/>
        <end position="58"/>
    </location>
</feature>
<evidence type="ECO:0000313" key="5">
    <source>
        <dbReference type="Proteomes" id="UP000265515"/>
    </source>
</evidence>